<proteinExistence type="predicted"/>
<name>A0ACB8Q959_9AGAM</name>
<keyword evidence="2" id="KW-1185">Reference proteome</keyword>
<organism evidence="1 2">
    <name type="scientific">Vararia minispora EC-137</name>
    <dbReference type="NCBI Taxonomy" id="1314806"/>
    <lineage>
        <taxon>Eukaryota</taxon>
        <taxon>Fungi</taxon>
        <taxon>Dikarya</taxon>
        <taxon>Basidiomycota</taxon>
        <taxon>Agaricomycotina</taxon>
        <taxon>Agaricomycetes</taxon>
        <taxon>Russulales</taxon>
        <taxon>Lachnocladiaceae</taxon>
        <taxon>Vararia</taxon>
    </lineage>
</organism>
<comment type="caution">
    <text evidence="1">The sequence shown here is derived from an EMBL/GenBank/DDBJ whole genome shotgun (WGS) entry which is preliminary data.</text>
</comment>
<protein>
    <submittedName>
        <fullName evidence="1">Uncharacterized protein</fullName>
    </submittedName>
</protein>
<dbReference type="EMBL" id="MU273844">
    <property type="protein sequence ID" value="KAI0027756.1"/>
    <property type="molecule type" value="Genomic_DNA"/>
</dbReference>
<evidence type="ECO:0000313" key="1">
    <source>
        <dbReference type="EMBL" id="KAI0027756.1"/>
    </source>
</evidence>
<sequence length="1987" mass="208508">MSPVVHSHCTRTYLESRTPRYVSVNRSADGDLARVAVRYTLARSEVDMAAGSAPYDFALQLISDKWDKWDLESRCLRLLDFEDVCKDMCKVELTHVSCTDSEVEGTKRDWVRLSGLQVTHDSYTDSEIQDSGRVWERLSGPRVMHVVARGTMACTSLVFVLEVPGAPRKWRDGEGLYPRLESVRFVMDGERERLCNANMFVWWARARGACGAPVRSVCFSPGVVEDEVLAKLRQVVKAVECWTVHNCCTTRTLYRTVRERSRAQTRRIFYRETRGTERSEGRVRPRSRRPRYGTGTSDLGVGAGAASGRGVEQAFAASGAGFRSGRRSAEEGRDRLRWGVGEWDGSGGGGHAGRRSRGAGGKMQREGEISGAPDDGNSMGVGLHVEDGDDEALCRATRRDKAQVSAFQTACEALYRPARELKHRCHARAIRASLLFFNDSDEERKKTRRTSTMAAARQERRFLGRRELEADGQERLGGPGTRPDMSHGQATPSRRRSPSQAFLRPPPSSFRPASTSSFTFTTTTVAATLDDDGADVDDTSQDLAASYVLLDHDAPAAANGPARPASRLIHMFRRKKRSEPPSASAAASTSKLALPLPELPDLPLSRPSFLSPTSASVSALGHAQDDDDDAASLAPRAASALSLAPPPPPRRPHKLPDSLSQPDVRAHSHPPPPPQQQAKKQKGGGFFSWAARKSRPPPQTPAQHQEPEPDHDHDASFSLRAFRHITTSQPTLADPLPPRPPSALSAYDASLPLDALPPPRPRPRGTSSASDASQRISVAAFREAQARRSNAPSPSPVPVPAAVTRPGVGPLGVSEAGRAYSSPASTSAGVRKTARAVSGAGDETSDEDPEEEEESESEEEETLRPARRRTVRGRGRGRAEEMGVRAATGGANGGMGARSVSAGAGIGSAGTGAGVRASPAPTPAFSRSRATLVSTSSSSSSSGSGSDSDDDAPLASFMLPTRPSSATSGRVPVPAKPLVDLGDLRPSAPRKTLDELPSAAPRKTTDAPRKTTDAPRKTADALLNIRTAGLSGAGPTSPLASPAQTMSSPSQQQQPSPAQQRQQTLPSPVAPAPTTRPRQGSVGLTERLTMLAASIGGGNGKQAEGESGREVEREAEKGRDEPFEVPPADKSRELSVSPSPSPSRSPAPAPAPTPVSAAKSTPSLPTAKSPAASGKSTPPSTSDVLSRSTASDVLSRSSPSDILSRPPPRSTSLGTPVLAPHAIPPRASSLAPLSISLPSSEEPSTPPTSDDTSPRSAEFVDVSHAEIPPVVPRVELPPIVPIPVRERPAPPPSFAVTSRPVSHARSESTSTIGAATGLAPSNAIAAGFMSNAPGLTPSNMLSAPQPAFVNRTTASATPPPVASKSSSTNSLNTSSSTSTSGAGKTPPSGRGTGTFAAAQAQTIRMVRQRGREEQEEELPRPYASTSPGRAPVVSRVQAAARSPTVKVLAGRTSPTESSRTSLTASSRTSQAASSRSSQTESNGESPAPAKQTPALAKQAPTSAKQAPAPTKQALKPTPPQPVKQSTLPLPKNAPLPKARAPVKQMSLPPPGVGSLASTSSSAQSTASSSASSAVSPSPPLRPFAMRDYSPASSTGGSTSSRMPATPRDGSELGVPRESREQRAAEARRLGHKKRASVSFADEDGGEGAAEVEQRRRERRRSEARAAIELGNVINGKAPLVDEEDGVPLNAHMAVPFPSGFPQQYPMQPGSMPTSMPLNAGMNMPMNPMMMPADMGINVNMAGMDPRMMAAHQQAMLIAKQTYQWAVAQQAMREAGDEWERGSTWGGSRAPSVFMGSGASVVGAPSGGSPTAAMGMSPMGMNMGMPNMSMGMPNMGMGMPNMPPMPMNMSMGMGAMGTGWPMFGSAQSMYAPSVYVGSEIGGPTAQRAQWSSSRSEYGGGDGGGQRASRAFRSSAAGVPPMPPVPASASGGVGAARDGPRVRTMTAPSGTAAASAGALPRSAMRKKTSRPTLLGAVAPPSSWRGEPSA</sequence>
<accession>A0ACB8Q959</accession>
<reference evidence="1" key="2">
    <citation type="journal article" date="2022" name="New Phytol.">
        <title>Evolutionary transition to the ectomycorrhizal habit in the genomes of a hyperdiverse lineage of mushroom-forming fungi.</title>
        <authorList>
            <person name="Looney B."/>
            <person name="Miyauchi S."/>
            <person name="Morin E."/>
            <person name="Drula E."/>
            <person name="Courty P.E."/>
            <person name="Kohler A."/>
            <person name="Kuo A."/>
            <person name="LaButti K."/>
            <person name="Pangilinan J."/>
            <person name="Lipzen A."/>
            <person name="Riley R."/>
            <person name="Andreopoulos W."/>
            <person name="He G."/>
            <person name="Johnson J."/>
            <person name="Nolan M."/>
            <person name="Tritt A."/>
            <person name="Barry K.W."/>
            <person name="Grigoriev I.V."/>
            <person name="Nagy L.G."/>
            <person name="Hibbett D."/>
            <person name="Henrissat B."/>
            <person name="Matheny P.B."/>
            <person name="Labbe J."/>
            <person name="Martin F.M."/>
        </authorList>
    </citation>
    <scope>NUCLEOTIDE SEQUENCE</scope>
    <source>
        <strain evidence="1">EC-137</strain>
    </source>
</reference>
<reference evidence="1" key="1">
    <citation type="submission" date="2021-02" db="EMBL/GenBank/DDBJ databases">
        <authorList>
            <consortium name="DOE Joint Genome Institute"/>
            <person name="Ahrendt S."/>
            <person name="Looney B.P."/>
            <person name="Miyauchi S."/>
            <person name="Morin E."/>
            <person name="Drula E."/>
            <person name="Courty P.E."/>
            <person name="Chicoki N."/>
            <person name="Fauchery L."/>
            <person name="Kohler A."/>
            <person name="Kuo A."/>
            <person name="Labutti K."/>
            <person name="Pangilinan J."/>
            <person name="Lipzen A."/>
            <person name="Riley R."/>
            <person name="Andreopoulos W."/>
            <person name="He G."/>
            <person name="Johnson J."/>
            <person name="Barry K.W."/>
            <person name="Grigoriev I.V."/>
            <person name="Nagy L."/>
            <person name="Hibbett D."/>
            <person name="Henrissat B."/>
            <person name="Matheny P.B."/>
            <person name="Labbe J."/>
            <person name="Martin F."/>
        </authorList>
    </citation>
    <scope>NUCLEOTIDE SEQUENCE</scope>
    <source>
        <strain evidence="1">EC-137</strain>
    </source>
</reference>
<gene>
    <name evidence="1" type="ORF">K488DRAFT_74296</name>
</gene>
<dbReference type="Proteomes" id="UP000814128">
    <property type="component" value="Unassembled WGS sequence"/>
</dbReference>
<evidence type="ECO:0000313" key="2">
    <source>
        <dbReference type="Proteomes" id="UP000814128"/>
    </source>
</evidence>